<dbReference type="EMBL" id="OA565296">
    <property type="protein sequence ID" value="CAD7196709.1"/>
    <property type="molecule type" value="Genomic_DNA"/>
</dbReference>
<reference evidence="2" key="1">
    <citation type="submission" date="2020-11" db="EMBL/GenBank/DDBJ databases">
        <authorList>
            <person name="Tran Van P."/>
        </authorList>
    </citation>
    <scope>NUCLEOTIDE SEQUENCE</scope>
</reference>
<gene>
    <name evidence="2" type="ORF">TDIB3V08_LOCUS3044</name>
</gene>
<proteinExistence type="predicted"/>
<accession>A0A7R8VGK0</accession>
<organism evidence="2">
    <name type="scientific">Timema douglasi</name>
    <name type="common">Walking stick</name>
    <dbReference type="NCBI Taxonomy" id="61478"/>
    <lineage>
        <taxon>Eukaryota</taxon>
        <taxon>Metazoa</taxon>
        <taxon>Ecdysozoa</taxon>
        <taxon>Arthropoda</taxon>
        <taxon>Hexapoda</taxon>
        <taxon>Insecta</taxon>
        <taxon>Pterygota</taxon>
        <taxon>Neoptera</taxon>
        <taxon>Polyneoptera</taxon>
        <taxon>Phasmatodea</taxon>
        <taxon>Timematodea</taxon>
        <taxon>Timematoidea</taxon>
        <taxon>Timematidae</taxon>
        <taxon>Timema</taxon>
    </lineage>
</organism>
<name>A0A7R8VGK0_TIMDO</name>
<dbReference type="AlphaFoldDB" id="A0A7R8VGK0"/>
<sequence length="133" mass="14135">MGEGYICHVSQVGGGLSSLLKPPALRDCISGLNRGLLLLKLENVRARTRGKDSPQSADERDGPSSVLAMAVFCIQGSDGDTSGARTIKPRTSLRSSYSSPMASLVLTDSSQLTADSFKKLPDQITYPHAEPDL</sequence>
<evidence type="ECO:0000256" key="1">
    <source>
        <dbReference type="SAM" id="MobiDB-lite"/>
    </source>
</evidence>
<feature type="region of interest" description="Disordered" evidence="1">
    <location>
        <begin position="79"/>
        <end position="99"/>
    </location>
</feature>
<protein>
    <submittedName>
        <fullName evidence="2">Uncharacterized protein</fullName>
    </submittedName>
</protein>
<evidence type="ECO:0000313" key="2">
    <source>
        <dbReference type="EMBL" id="CAD7196709.1"/>
    </source>
</evidence>